<name>A0ABD3UHG9_9LAMI</name>
<feature type="transmembrane region" description="Helical" evidence="3">
    <location>
        <begin position="37"/>
        <end position="61"/>
    </location>
</feature>
<sequence length="225" mass="25735">MLQQNPYGNNAHQPPYRRTIPRYQHKRSNGAKRCCRCICYCFCCILMLLVILSFLSFYFYIIYGPKIPSYKIENFEVKAFDVQLDFSLNAEFQVTVKAENPNSNIGFIYGKSSYVIVTYTDTNLCSGKLPNFHQGPLNTTLMKVDLKGKSEFGSGLQQAFTENRNSHRIPLLVRIKVPVRVVVGEIPLRQFDVFVNCSMLVDNLAPNKKIGIISSNTTFDYDLWG</sequence>
<keyword evidence="3" id="KW-1133">Transmembrane helix</keyword>
<dbReference type="GO" id="GO:0016020">
    <property type="term" value="C:membrane"/>
    <property type="evidence" value="ECO:0007669"/>
    <property type="project" value="UniProtKB-SubCell"/>
</dbReference>
<comment type="subcellular location">
    <subcellularLocation>
        <location evidence="1">Membrane</location>
    </subcellularLocation>
</comment>
<evidence type="ECO:0000313" key="5">
    <source>
        <dbReference type="Proteomes" id="UP001634393"/>
    </source>
</evidence>
<evidence type="ECO:0000313" key="4">
    <source>
        <dbReference type="EMBL" id="KAL3848870.1"/>
    </source>
</evidence>
<dbReference type="PANTHER" id="PTHR31234:SF72">
    <property type="entry name" value="NDR1_HIN1-LIKE PROTEIN 6"/>
    <property type="match status" value="1"/>
</dbReference>
<reference evidence="4 5" key="1">
    <citation type="submission" date="2024-12" db="EMBL/GenBank/DDBJ databases">
        <title>The unique morphological basis and parallel evolutionary history of personate flowers in Penstemon.</title>
        <authorList>
            <person name="Depatie T.H."/>
            <person name="Wessinger C.A."/>
        </authorList>
    </citation>
    <scope>NUCLEOTIDE SEQUENCE [LARGE SCALE GENOMIC DNA]</scope>
    <source>
        <strain evidence="4">WTNN_2</strain>
        <tissue evidence="4">Leaf</tissue>
    </source>
</reference>
<accession>A0ABD3UHG9</accession>
<evidence type="ECO:0000256" key="3">
    <source>
        <dbReference type="SAM" id="Phobius"/>
    </source>
</evidence>
<comment type="caution">
    <text evidence="4">The sequence shown here is derived from an EMBL/GenBank/DDBJ whole genome shotgun (WGS) entry which is preliminary data.</text>
</comment>
<dbReference type="Proteomes" id="UP001634393">
    <property type="component" value="Unassembled WGS sequence"/>
</dbReference>
<keyword evidence="3" id="KW-0812">Transmembrane</keyword>
<keyword evidence="5" id="KW-1185">Reference proteome</keyword>
<dbReference type="AlphaFoldDB" id="A0ABD3UHG9"/>
<dbReference type="InterPro" id="IPR044839">
    <property type="entry name" value="NDR1-like"/>
</dbReference>
<organism evidence="4 5">
    <name type="scientific">Penstemon smallii</name>
    <dbReference type="NCBI Taxonomy" id="265156"/>
    <lineage>
        <taxon>Eukaryota</taxon>
        <taxon>Viridiplantae</taxon>
        <taxon>Streptophyta</taxon>
        <taxon>Embryophyta</taxon>
        <taxon>Tracheophyta</taxon>
        <taxon>Spermatophyta</taxon>
        <taxon>Magnoliopsida</taxon>
        <taxon>eudicotyledons</taxon>
        <taxon>Gunneridae</taxon>
        <taxon>Pentapetalae</taxon>
        <taxon>asterids</taxon>
        <taxon>lamiids</taxon>
        <taxon>Lamiales</taxon>
        <taxon>Plantaginaceae</taxon>
        <taxon>Cheloneae</taxon>
        <taxon>Penstemon</taxon>
    </lineage>
</organism>
<dbReference type="PANTHER" id="PTHR31234">
    <property type="entry name" value="LATE EMBRYOGENESIS ABUNDANT (LEA) HYDROXYPROLINE-RICH GLYCOPROTEIN FAMILY"/>
    <property type="match status" value="1"/>
</dbReference>
<gene>
    <name evidence="4" type="ORF">ACJIZ3_010752</name>
</gene>
<evidence type="ECO:0000256" key="2">
    <source>
        <dbReference type="ARBA" id="ARBA00023136"/>
    </source>
</evidence>
<evidence type="ECO:0000256" key="1">
    <source>
        <dbReference type="ARBA" id="ARBA00004370"/>
    </source>
</evidence>
<dbReference type="EMBL" id="JBJXBP010000001">
    <property type="protein sequence ID" value="KAL3848870.1"/>
    <property type="molecule type" value="Genomic_DNA"/>
</dbReference>
<evidence type="ECO:0008006" key="6">
    <source>
        <dbReference type="Google" id="ProtNLM"/>
    </source>
</evidence>
<proteinExistence type="predicted"/>
<protein>
    <recommendedName>
        <fullName evidence="6">Late embryogenesis abundant protein LEA-2 subgroup domain-containing protein</fullName>
    </recommendedName>
</protein>
<keyword evidence="2 3" id="KW-0472">Membrane</keyword>